<feature type="compositionally biased region" description="Polar residues" evidence="2">
    <location>
        <begin position="81"/>
        <end position="97"/>
    </location>
</feature>
<gene>
    <name evidence="5" type="ORF">EJ08DRAFT_588922</name>
</gene>
<sequence>MSSNFRRGNQNRVAPKSQGREFPSQTLVSGHSQRDFRFIPSTSTVATSFDEGPKRSHVPVNRGVPTSSSKGAFGDREKDSAASSFTAGQADQSSASSVEDYDAPVDKARGKHRFKSYQLDGKYDQPWVSDPRMNRTRWNNWILRAFMFIGVALSAYICFSATQTVGKHSYCLVYQDDFKTLDTNVWTHEVQIDGFGNGCFDWTTTDSKNSYVDATGLHIVPTLTNETTTLTNEQILNGGKLNLTKSAGDGTCTGTELRSCAIASNSTTGRMLPPVRSARLTTKGKKSIRYGKVEVVAKMPRGDWIWPAIWMMPVDSKYGVWPRSGEIDIVESRGNDVDYSPGGRDVLTSTLHWGPTTIKDAFWRTTAGKNLRRDDFTNKFHTYGMEWTEDYIYTYLDSQLVQVLFTGFKGQNLWDLGKFATAEENKTLLANPWPSKSLNAPFDQDFYLILNVAVGGINGWFPDGIDAKPWLNAADSPQRDFYKGVDTWLPTWGEGDKRGMTVRSVKMWQQGACS</sequence>
<dbReference type="SUPFAM" id="SSF49899">
    <property type="entry name" value="Concanavalin A-like lectins/glucanases"/>
    <property type="match status" value="1"/>
</dbReference>
<keyword evidence="3" id="KW-0472">Membrane</keyword>
<evidence type="ECO:0000256" key="3">
    <source>
        <dbReference type="SAM" id="Phobius"/>
    </source>
</evidence>
<keyword evidence="3" id="KW-0812">Transmembrane</keyword>
<evidence type="ECO:0000313" key="5">
    <source>
        <dbReference type="EMBL" id="KAF2430581.1"/>
    </source>
</evidence>
<keyword evidence="3" id="KW-1133">Transmembrane helix</keyword>
<dbReference type="InterPro" id="IPR013320">
    <property type="entry name" value="ConA-like_dom_sf"/>
</dbReference>
<evidence type="ECO:0000313" key="6">
    <source>
        <dbReference type="Proteomes" id="UP000800235"/>
    </source>
</evidence>
<name>A0A9P4TYR4_9PEZI</name>
<comment type="caution">
    <text evidence="5">The sequence shown here is derived from an EMBL/GenBank/DDBJ whole genome shotgun (WGS) entry which is preliminary data.</text>
</comment>
<dbReference type="AlphaFoldDB" id="A0A9P4TYR4"/>
<keyword evidence="6" id="KW-1185">Reference proteome</keyword>
<dbReference type="Pfam" id="PF00722">
    <property type="entry name" value="Glyco_hydro_16"/>
    <property type="match status" value="1"/>
</dbReference>
<feature type="transmembrane region" description="Helical" evidence="3">
    <location>
        <begin position="141"/>
        <end position="162"/>
    </location>
</feature>
<dbReference type="FunFam" id="2.60.120.200:FF:000178">
    <property type="entry name" value="Glycoside hydrolase family 16 protein"/>
    <property type="match status" value="1"/>
</dbReference>
<feature type="domain" description="GH16" evidence="4">
    <location>
        <begin position="123"/>
        <end position="513"/>
    </location>
</feature>
<dbReference type="Gene3D" id="2.60.120.200">
    <property type="match status" value="1"/>
</dbReference>
<comment type="similarity">
    <text evidence="1">Belongs to the glycosyl hydrolase 16 family.</text>
</comment>
<dbReference type="PANTHER" id="PTHR10963:SF55">
    <property type="entry name" value="GLYCOSIDE HYDROLASE FAMILY 16 PROTEIN"/>
    <property type="match status" value="1"/>
</dbReference>
<protein>
    <submittedName>
        <fullName evidence="5">Gram-negative bacteria binding protein</fullName>
    </submittedName>
</protein>
<dbReference type="GO" id="GO:0005975">
    <property type="term" value="P:carbohydrate metabolic process"/>
    <property type="evidence" value="ECO:0007669"/>
    <property type="project" value="InterPro"/>
</dbReference>
<dbReference type="InterPro" id="IPR050546">
    <property type="entry name" value="Glycosyl_Hydrlase_16"/>
</dbReference>
<feature type="compositionally biased region" description="Polar residues" evidence="2">
    <location>
        <begin position="1"/>
        <end position="12"/>
    </location>
</feature>
<dbReference type="GO" id="GO:0004553">
    <property type="term" value="F:hydrolase activity, hydrolyzing O-glycosyl compounds"/>
    <property type="evidence" value="ECO:0007669"/>
    <property type="project" value="InterPro"/>
</dbReference>
<dbReference type="PROSITE" id="PS51762">
    <property type="entry name" value="GH16_2"/>
    <property type="match status" value="1"/>
</dbReference>
<proteinExistence type="inferred from homology"/>
<reference evidence="5" key="1">
    <citation type="journal article" date="2020" name="Stud. Mycol.">
        <title>101 Dothideomycetes genomes: a test case for predicting lifestyles and emergence of pathogens.</title>
        <authorList>
            <person name="Haridas S."/>
            <person name="Albert R."/>
            <person name="Binder M."/>
            <person name="Bloem J."/>
            <person name="Labutti K."/>
            <person name="Salamov A."/>
            <person name="Andreopoulos B."/>
            <person name="Baker S."/>
            <person name="Barry K."/>
            <person name="Bills G."/>
            <person name="Bluhm B."/>
            <person name="Cannon C."/>
            <person name="Castanera R."/>
            <person name="Culley D."/>
            <person name="Daum C."/>
            <person name="Ezra D."/>
            <person name="Gonzalez J."/>
            <person name="Henrissat B."/>
            <person name="Kuo A."/>
            <person name="Liang C."/>
            <person name="Lipzen A."/>
            <person name="Lutzoni F."/>
            <person name="Magnuson J."/>
            <person name="Mondo S."/>
            <person name="Nolan M."/>
            <person name="Ohm R."/>
            <person name="Pangilinan J."/>
            <person name="Park H.-J."/>
            <person name="Ramirez L."/>
            <person name="Alfaro M."/>
            <person name="Sun H."/>
            <person name="Tritt A."/>
            <person name="Yoshinaga Y."/>
            <person name="Zwiers L.-H."/>
            <person name="Turgeon B."/>
            <person name="Goodwin S."/>
            <person name="Spatafora J."/>
            <person name="Crous P."/>
            <person name="Grigoriev I."/>
        </authorList>
    </citation>
    <scope>NUCLEOTIDE SEQUENCE</scope>
    <source>
        <strain evidence="5">CBS 130266</strain>
    </source>
</reference>
<accession>A0A9P4TYR4</accession>
<evidence type="ECO:0000256" key="1">
    <source>
        <dbReference type="ARBA" id="ARBA00006865"/>
    </source>
</evidence>
<evidence type="ECO:0000259" key="4">
    <source>
        <dbReference type="PROSITE" id="PS51762"/>
    </source>
</evidence>
<dbReference type="Proteomes" id="UP000800235">
    <property type="component" value="Unassembled WGS sequence"/>
</dbReference>
<feature type="region of interest" description="Disordered" evidence="2">
    <location>
        <begin position="1"/>
        <end position="102"/>
    </location>
</feature>
<dbReference type="PANTHER" id="PTHR10963">
    <property type="entry name" value="GLYCOSYL HYDROLASE-RELATED"/>
    <property type="match status" value="1"/>
</dbReference>
<dbReference type="EMBL" id="MU007038">
    <property type="protein sequence ID" value="KAF2430581.1"/>
    <property type="molecule type" value="Genomic_DNA"/>
</dbReference>
<dbReference type="OrthoDB" id="4781at2759"/>
<evidence type="ECO:0000256" key="2">
    <source>
        <dbReference type="SAM" id="MobiDB-lite"/>
    </source>
</evidence>
<dbReference type="InterPro" id="IPR000757">
    <property type="entry name" value="Beta-glucanase-like"/>
</dbReference>
<organism evidence="5 6">
    <name type="scientific">Tothia fuscella</name>
    <dbReference type="NCBI Taxonomy" id="1048955"/>
    <lineage>
        <taxon>Eukaryota</taxon>
        <taxon>Fungi</taxon>
        <taxon>Dikarya</taxon>
        <taxon>Ascomycota</taxon>
        <taxon>Pezizomycotina</taxon>
        <taxon>Dothideomycetes</taxon>
        <taxon>Pleosporomycetidae</taxon>
        <taxon>Venturiales</taxon>
        <taxon>Cylindrosympodiaceae</taxon>
        <taxon>Tothia</taxon>
    </lineage>
</organism>